<evidence type="ECO:0000313" key="1">
    <source>
        <dbReference type="EMBL" id="URW79288.1"/>
    </source>
</evidence>
<organism evidence="1 2">
    <name type="scientific">Xiashengella succiniciproducens</name>
    <dbReference type="NCBI Taxonomy" id="2949635"/>
    <lineage>
        <taxon>Bacteria</taxon>
        <taxon>Pseudomonadati</taxon>
        <taxon>Bacteroidota</taxon>
        <taxon>Bacteroidia</taxon>
        <taxon>Marinilabiliales</taxon>
        <taxon>Marinilabiliaceae</taxon>
        <taxon>Xiashengella</taxon>
    </lineage>
</organism>
<proteinExistence type="predicted"/>
<dbReference type="AlphaFoldDB" id="A0A9J6ZPV9"/>
<dbReference type="EMBL" id="CP098400">
    <property type="protein sequence ID" value="URW79288.1"/>
    <property type="molecule type" value="Genomic_DNA"/>
</dbReference>
<sequence>MKICFLVPDGVGLRNYLYSSLIDKFPEDAEILLLTVLPREVLDEVEKIHNRKFSYVAMTAYNEAFKGKLLKEAITYARLRYNTRKMRNDTIMINWTRKHYSFARGLFYKAAACIGWLFSFSYKGILSLERAYEKHVHSTAYFREQQEMLRNNKPDIIFSTHQRSLDGSVIIEAAKSLGIKTVGAVYSWDNLPKARLLVRTENYVVWSEYMKQEMADYYPEVDPAKVLITGTPQFEFYFNKELYMSREEFFSNVGLDPDRKVLCFSGNDLTFPCDHLYLDDLCDALMKMPEKDRPQVLLRRSPVDLTGRYEPVVRKYPELIKVSDPLWKSYSREWSFTVPTMDDVKLLVNVVLHSDAVINVGSTMAHDFAVYGKPAIYINYDQPSVTHWSAITNNRFQHFRSMPSDDCVIWLNSRAGIEECVREALYGQSNPKGDAWFRVVALHPVQEASQRIASTIMALVS</sequence>
<reference evidence="1" key="1">
    <citation type="submission" date="2022-05" db="EMBL/GenBank/DDBJ databases">
        <authorList>
            <person name="Sun X."/>
        </authorList>
    </citation>
    <scope>NUCLEOTIDE SEQUENCE</scope>
    <source>
        <strain evidence="1">Ai-910</strain>
    </source>
</reference>
<dbReference type="Proteomes" id="UP001056426">
    <property type="component" value="Chromosome"/>
</dbReference>
<evidence type="ECO:0008006" key="3">
    <source>
        <dbReference type="Google" id="ProtNLM"/>
    </source>
</evidence>
<dbReference type="SUPFAM" id="SSF53756">
    <property type="entry name" value="UDP-Glycosyltransferase/glycogen phosphorylase"/>
    <property type="match status" value="1"/>
</dbReference>
<evidence type="ECO:0000313" key="2">
    <source>
        <dbReference type="Proteomes" id="UP001056426"/>
    </source>
</evidence>
<reference evidence="1" key="2">
    <citation type="submission" date="2022-06" db="EMBL/GenBank/DDBJ databases">
        <title>Xiashengella guii gen. nov. sp. nov., a bacterium isolated form anaerobic digestion tank.</title>
        <authorList>
            <person name="Huang H."/>
        </authorList>
    </citation>
    <scope>NUCLEOTIDE SEQUENCE</scope>
    <source>
        <strain evidence="1">Ai-910</strain>
    </source>
</reference>
<name>A0A9J6ZPV9_9BACT</name>
<protein>
    <recommendedName>
        <fullName evidence="3">Diacylglycerol glucosyltransferase N-terminal domain-containing protein</fullName>
    </recommendedName>
</protein>
<dbReference type="RefSeq" id="WP_250723058.1">
    <property type="nucleotide sequence ID" value="NZ_CP098400.1"/>
</dbReference>
<keyword evidence="2" id="KW-1185">Reference proteome</keyword>
<dbReference type="KEGG" id="alkq:M9189_10525"/>
<accession>A0A9J6ZPV9</accession>
<gene>
    <name evidence="1" type="ORF">M9189_10525</name>
</gene>